<reference evidence="3" key="1">
    <citation type="journal article" date="2019" name="Int. J. Syst. Evol. Microbiol.">
        <title>The Global Catalogue of Microorganisms (GCM) 10K type strain sequencing project: providing services to taxonomists for standard genome sequencing and annotation.</title>
        <authorList>
            <consortium name="The Broad Institute Genomics Platform"/>
            <consortium name="The Broad Institute Genome Sequencing Center for Infectious Disease"/>
            <person name="Wu L."/>
            <person name="Ma J."/>
        </authorList>
    </citation>
    <scope>NUCLEOTIDE SEQUENCE [LARGE SCALE GENOMIC DNA]</scope>
    <source>
        <strain evidence="3">KCTC 42087</strain>
    </source>
</reference>
<dbReference type="InterPro" id="IPR000073">
    <property type="entry name" value="AB_hydrolase_1"/>
</dbReference>
<keyword evidence="2" id="KW-0378">Hydrolase</keyword>
<dbReference type="PANTHER" id="PTHR43194:SF2">
    <property type="entry name" value="PEROXISOMAL MEMBRANE PROTEIN LPX1"/>
    <property type="match status" value="1"/>
</dbReference>
<comment type="caution">
    <text evidence="2">The sequence shown here is derived from an EMBL/GenBank/DDBJ whole genome shotgun (WGS) entry which is preliminary data.</text>
</comment>
<dbReference type="RefSeq" id="WP_378284014.1">
    <property type="nucleotide sequence ID" value="NZ_JBHSON010000031.1"/>
</dbReference>
<evidence type="ECO:0000259" key="1">
    <source>
        <dbReference type="Pfam" id="PF12697"/>
    </source>
</evidence>
<dbReference type="Pfam" id="PF12697">
    <property type="entry name" value="Abhydrolase_6"/>
    <property type="match status" value="1"/>
</dbReference>
<sequence>MTEVHVHVTTWDDTAAGHGRAVPPALFVHGVLSWGTDDRYGFGAQRPLAGNRRLLMMDRRGFGASPGTATGRSDYEADADDITGLLERHGGAHLVGHSYGGVAAMLAAARRPGLVRSLALIQPGAMRPAERHPVVAEMLERARAARAAGDADGAPPGMAPEEFVRASTEGLGLPMPEMTPERLRAARTSMRERPCWDADVPLEPLATAPWPTLIITGTWEDAPELYRRYAGEPLMAAAGVIAEEIGAEHLRVPGFYPQVDQPALVNEALSALWAEADRPRSRTPSPVRP</sequence>
<dbReference type="SUPFAM" id="SSF53474">
    <property type="entry name" value="alpha/beta-Hydrolases"/>
    <property type="match status" value="1"/>
</dbReference>
<protein>
    <submittedName>
        <fullName evidence="2">Alpha/beta fold hydrolase</fullName>
    </submittedName>
</protein>
<dbReference type="Proteomes" id="UP001596074">
    <property type="component" value="Unassembled WGS sequence"/>
</dbReference>
<dbReference type="InterPro" id="IPR050228">
    <property type="entry name" value="Carboxylesterase_BioH"/>
</dbReference>
<dbReference type="Gene3D" id="3.40.50.1820">
    <property type="entry name" value="alpha/beta hydrolase"/>
    <property type="match status" value="1"/>
</dbReference>
<accession>A0ABW1A082</accession>
<dbReference type="GO" id="GO:0016787">
    <property type="term" value="F:hydrolase activity"/>
    <property type="evidence" value="ECO:0007669"/>
    <property type="project" value="UniProtKB-KW"/>
</dbReference>
<keyword evidence="3" id="KW-1185">Reference proteome</keyword>
<dbReference type="PRINTS" id="PR00111">
    <property type="entry name" value="ABHYDROLASE"/>
</dbReference>
<gene>
    <name evidence="2" type="ORF">ACFPZN_22275</name>
</gene>
<organism evidence="2 3">
    <name type="scientific">Actinomadura rugatobispora</name>
    <dbReference type="NCBI Taxonomy" id="1994"/>
    <lineage>
        <taxon>Bacteria</taxon>
        <taxon>Bacillati</taxon>
        <taxon>Actinomycetota</taxon>
        <taxon>Actinomycetes</taxon>
        <taxon>Streptosporangiales</taxon>
        <taxon>Thermomonosporaceae</taxon>
        <taxon>Actinomadura</taxon>
    </lineage>
</organism>
<feature type="domain" description="AB hydrolase-1" evidence="1">
    <location>
        <begin position="26"/>
        <end position="267"/>
    </location>
</feature>
<dbReference type="EMBL" id="JBHSON010000031">
    <property type="protein sequence ID" value="MFC5748357.1"/>
    <property type="molecule type" value="Genomic_DNA"/>
</dbReference>
<dbReference type="InterPro" id="IPR029058">
    <property type="entry name" value="AB_hydrolase_fold"/>
</dbReference>
<proteinExistence type="predicted"/>
<name>A0ABW1A082_9ACTN</name>
<evidence type="ECO:0000313" key="2">
    <source>
        <dbReference type="EMBL" id="MFC5748357.1"/>
    </source>
</evidence>
<evidence type="ECO:0000313" key="3">
    <source>
        <dbReference type="Proteomes" id="UP001596074"/>
    </source>
</evidence>
<dbReference type="PANTHER" id="PTHR43194">
    <property type="entry name" value="HYDROLASE ALPHA/BETA FOLD FAMILY"/>
    <property type="match status" value="1"/>
</dbReference>